<dbReference type="GeneID" id="29419767"/>
<dbReference type="Pfam" id="PF14879">
    <property type="entry name" value="DUF4489"/>
    <property type="match status" value="1"/>
</dbReference>
<dbReference type="AlphaFoldDB" id="W6N5V5"/>
<evidence type="ECO:0000313" key="1">
    <source>
        <dbReference type="EMBL" id="CDL90659.1"/>
    </source>
</evidence>
<gene>
    <name evidence="1" type="ORF">CTDIVETGP_0729</name>
</gene>
<dbReference type="Proteomes" id="UP000019482">
    <property type="component" value="Unassembled WGS sequence"/>
</dbReference>
<keyword evidence="2" id="KW-1185">Reference proteome</keyword>
<comment type="caution">
    <text evidence="1">The sequence shown here is derived from an EMBL/GenBank/DDBJ whole genome shotgun (WGS) entry which is preliminary data.</text>
</comment>
<evidence type="ECO:0000313" key="2">
    <source>
        <dbReference type="Proteomes" id="UP000019482"/>
    </source>
</evidence>
<proteinExistence type="predicted"/>
<accession>W6N5V5</accession>
<evidence type="ECO:0008006" key="3">
    <source>
        <dbReference type="Google" id="ProtNLM"/>
    </source>
</evidence>
<dbReference type="OrthoDB" id="2052577at2"/>
<reference evidence="1 2" key="1">
    <citation type="journal article" date="2015" name="Genome Announc.">
        <title>Draft Genome Sequence of Clostridium tyrobutyricum Strain DIVETGP, Isolated from Cow's Milk for Grana Padano Production.</title>
        <authorList>
            <person name="Soggiu A."/>
            <person name="Piras C."/>
            <person name="Gaiarsa S."/>
            <person name="Sassera D."/>
            <person name="Roncada P."/>
            <person name="Bendixen E."/>
            <person name="Brasca M."/>
            <person name="Bonizzi L."/>
        </authorList>
    </citation>
    <scope>NUCLEOTIDE SEQUENCE [LARGE SCALE GENOMIC DNA]</scope>
    <source>
        <strain evidence="1 2">DIVETGP</strain>
    </source>
</reference>
<dbReference type="InterPro" id="IPR027972">
    <property type="entry name" value="DUF4489"/>
</dbReference>
<protein>
    <recommendedName>
        <fullName evidence="3">DUF4489 domain-containing protein</fullName>
    </recommendedName>
</protein>
<dbReference type="RefSeq" id="WP_017753396.1">
    <property type="nucleotide sequence ID" value="NZ_CBXI010000008.1"/>
</dbReference>
<organism evidence="1 2">
    <name type="scientific">Clostridium tyrobutyricum DIVETGP</name>
    <dbReference type="NCBI Taxonomy" id="1408889"/>
    <lineage>
        <taxon>Bacteria</taxon>
        <taxon>Bacillati</taxon>
        <taxon>Bacillota</taxon>
        <taxon>Clostridia</taxon>
        <taxon>Eubacteriales</taxon>
        <taxon>Clostridiaceae</taxon>
        <taxon>Clostridium</taxon>
    </lineage>
</organism>
<sequence>MNSMSKYYKDDCDPCKNGRKDYYDDYDKHYKKEKDCQAIVKCSCPSSSTIPIGALAPTTFTLASLNLNTAKLKNPCVKLEFASNIIVAGTLTAGTLSIQVFKQCGRQLTPTPIGTAWTLSPLTVDGTAGSATTFSFFVCDCDCGSCFDDCCTYTVVATPTVAPVGSAISINNSTLGAIAACEEKCY</sequence>
<name>W6N5V5_CLOTY</name>
<dbReference type="EMBL" id="CBXI010000008">
    <property type="protein sequence ID" value="CDL90659.1"/>
    <property type="molecule type" value="Genomic_DNA"/>
</dbReference>